<accession>A0ACC0Y089</accession>
<keyword evidence="2" id="KW-1185">Reference proteome</keyword>
<comment type="caution">
    <text evidence="1">The sequence shown here is derived from an EMBL/GenBank/DDBJ whole genome shotgun (WGS) entry which is preliminary data.</text>
</comment>
<proteinExistence type="predicted"/>
<protein>
    <submittedName>
        <fullName evidence="1">Uncharacterized protein</fullName>
    </submittedName>
</protein>
<evidence type="ECO:0000313" key="1">
    <source>
        <dbReference type="EMBL" id="KAJ0027553.1"/>
    </source>
</evidence>
<name>A0ACC0Y089_9ROSI</name>
<dbReference type="Proteomes" id="UP001163603">
    <property type="component" value="Chromosome 9"/>
</dbReference>
<dbReference type="EMBL" id="CM047744">
    <property type="protein sequence ID" value="KAJ0027553.1"/>
    <property type="molecule type" value="Genomic_DNA"/>
</dbReference>
<reference evidence="2" key="1">
    <citation type="journal article" date="2023" name="G3 (Bethesda)">
        <title>Genome assembly and association tests identify interacting loci associated with vigor, precocity, and sex in interspecific pistachio rootstocks.</title>
        <authorList>
            <person name="Palmer W."/>
            <person name="Jacygrad E."/>
            <person name="Sagayaradj S."/>
            <person name="Cavanaugh K."/>
            <person name="Han R."/>
            <person name="Bertier L."/>
            <person name="Beede B."/>
            <person name="Kafkas S."/>
            <person name="Golino D."/>
            <person name="Preece J."/>
            <person name="Michelmore R."/>
        </authorList>
    </citation>
    <scope>NUCLEOTIDE SEQUENCE [LARGE SCALE GENOMIC DNA]</scope>
</reference>
<gene>
    <name evidence="1" type="ORF">Pint_35210</name>
</gene>
<evidence type="ECO:0000313" key="2">
    <source>
        <dbReference type="Proteomes" id="UP001163603"/>
    </source>
</evidence>
<organism evidence="1 2">
    <name type="scientific">Pistacia integerrima</name>
    <dbReference type="NCBI Taxonomy" id="434235"/>
    <lineage>
        <taxon>Eukaryota</taxon>
        <taxon>Viridiplantae</taxon>
        <taxon>Streptophyta</taxon>
        <taxon>Embryophyta</taxon>
        <taxon>Tracheophyta</taxon>
        <taxon>Spermatophyta</taxon>
        <taxon>Magnoliopsida</taxon>
        <taxon>eudicotyledons</taxon>
        <taxon>Gunneridae</taxon>
        <taxon>Pentapetalae</taxon>
        <taxon>rosids</taxon>
        <taxon>malvids</taxon>
        <taxon>Sapindales</taxon>
        <taxon>Anacardiaceae</taxon>
        <taxon>Pistacia</taxon>
    </lineage>
</organism>
<sequence>MFMEENKPASELKYMQIAASGGQNNVQREFSHRLTSIFRVFVASASKMFHRCPREVAELYERRENDLHKLPHTRGLRCLDKAAIILPDKALEEQERNRWRLCRVTEVEERKSLLRIIPMCMTFIYLGAIKALEFTFFLAQADHLNRKVGRLSVPFTMLMFFHYRGNNFLRTEYIDFANSLSKEKKNSMLLQFELQYQWLLGYYTVLRQQKWRLEDWIWLGAMVSLTSLMIKSP</sequence>